<keyword evidence="1" id="KW-0812">Transmembrane</keyword>
<name>A0A0V1AU05_TRISP</name>
<evidence type="ECO:0000256" key="1">
    <source>
        <dbReference type="SAM" id="Phobius"/>
    </source>
</evidence>
<evidence type="ECO:0000313" key="2">
    <source>
        <dbReference type="EMBL" id="KRY28273.1"/>
    </source>
</evidence>
<keyword evidence="1" id="KW-0472">Membrane</keyword>
<proteinExistence type="predicted"/>
<comment type="caution">
    <text evidence="2">The sequence shown here is derived from an EMBL/GenBank/DDBJ whole genome shotgun (WGS) entry which is preliminary data.</text>
</comment>
<keyword evidence="3" id="KW-1185">Reference proteome</keyword>
<protein>
    <submittedName>
        <fullName evidence="2">Uncharacterized protein</fullName>
    </submittedName>
</protein>
<dbReference type="Proteomes" id="UP000054776">
    <property type="component" value="Unassembled WGS sequence"/>
</dbReference>
<evidence type="ECO:0000313" key="3">
    <source>
        <dbReference type="Proteomes" id="UP000054776"/>
    </source>
</evidence>
<sequence>MLARCPKSVQANKSAFPGQQKAISYIKLSLFLGDYYITILTTLILWAICSFLVFHFNEYGCAYLTEDTIKSMTTSWKISRLYVCFIPHHQHANLQNYRLTAALGNYSFLVRHFNEYGSGYLAEDTIKSMTTSWTISRLYVCFIPHHQHAILQLCHFGQLS</sequence>
<gene>
    <name evidence="2" type="ORF">T01_2129</name>
</gene>
<keyword evidence="1" id="KW-1133">Transmembrane helix</keyword>
<dbReference type="AlphaFoldDB" id="A0A0V1AU05"/>
<dbReference type="EMBL" id="JYDH01000211">
    <property type="protein sequence ID" value="KRY28273.1"/>
    <property type="molecule type" value="Genomic_DNA"/>
</dbReference>
<accession>A0A0V1AU05</accession>
<dbReference type="InParanoid" id="A0A0V1AU05"/>
<reference evidence="2 3" key="1">
    <citation type="submission" date="2015-01" db="EMBL/GenBank/DDBJ databases">
        <title>Evolution of Trichinella species and genotypes.</title>
        <authorList>
            <person name="Korhonen P.K."/>
            <person name="Edoardo P."/>
            <person name="Giuseppe L.R."/>
            <person name="Gasser R.B."/>
        </authorList>
    </citation>
    <scope>NUCLEOTIDE SEQUENCE [LARGE SCALE GENOMIC DNA]</scope>
    <source>
        <strain evidence="2">ISS3</strain>
    </source>
</reference>
<dbReference type="OrthoDB" id="5920962at2759"/>
<organism evidence="2 3">
    <name type="scientific">Trichinella spiralis</name>
    <name type="common">Trichina worm</name>
    <dbReference type="NCBI Taxonomy" id="6334"/>
    <lineage>
        <taxon>Eukaryota</taxon>
        <taxon>Metazoa</taxon>
        <taxon>Ecdysozoa</taxon>
        <taxon>Nematoda</taxon>
        <taxon>Enoplea</taxon>
        <taxon>Dorylaimia</taxon>
        <taxon>Trichinellida</taxon>
        <taxon>Trichinellidae</taxon>
        <taxon>Trichinella</taxon>
    </lineage>
</organism>
<feature type="transmembrane region" description="Helical" evidence="1">
    <location>
        <begin position="35"/>
        <end position="54"/>
    </location>
</feature>